<dbReference type="RefSeq" id="WP_206561001.1">
    <property type="nucleotide sequence ID" value="NZ_JAFKCZ010000009.1"/>
</dbReference>
<evidence type="ECO:0008006" key="3">
    <source>
        <dbReference type="Google" id="ProtNLM"/>
    </source>
</evidence>
<evidence type="ECO:0000313" key="2">
    <source>
        <dbReference type="Proteomes" id="UP000664303"/>
    </source>
</evidence>
<protein>
    <recommendedName>
        <fullName evidence="3">SatD family (SatD)</fullName>
    </recommendedName>
</protein>
<dbReference type="EMBL" id="JAFKCZ010000009">
    <property type="protein sequence ID" value="MBN7797549.1"/>
    <property type="molecule type" value="Genomic_DNA"/>
</dbReference>
<dbReference type="Proteomes" id="UP000664303">
    <property type="component" value="Unassembled WGS sequence"/>
</dbReference>
<organism evidence="1 2">
    <name type="scientific">Parahaliea mediterranea</name>
    <dbReference type="NCBI Taxonomy" id="651086"/>
    <lineage>
        <taxon>Bacteria</taxon>
        <taxon>Pseudomonadati</taxon>
        <taxon>Pseudomonadota</taxon>
        <taxon>Gammaproteobacteria</taxon>
        <taxon>Cellvibrionales</taxon>
        <taxon>Halieaceae</taxon>
        <taxon>Parahaliea</taxon>
    </lineage>
</organism>
<proteinExistence type="predicted"/>
<comment type="caution">
    <text evidence="1">The sequence shown here is derived from an EMBL/GenBank/DDBJ whole genome shotgun (WGS) entry which is preliminary data.</text>
</comment>
<accession>A0A939IJD8</accession>
<evidence type="ECO:0000313" key="1">
    <source>
        <dbReference type="EMBL" id="MBN7797549.1"/>
    </source>
</evidence>
<gene>
    <name evidence="1" type="ORF">JYP50_13145</name>
</gene>
<dbReference type="Pfam" id="PF16264">
    <property type="entry name" value="SatD"/>
    <property type="match status" value="1"/>
</dbReference>
<dbReference type="AlphaFoldDB" id="A0A939IJD8"/>
<keyword evidence="2" id="KW-1185">Reference proteome</keyword>
<name>A0A939IJD8_9GAMM</name>
<reference evidence="1" key="1">
    <citation type="submission" date="2021-02" db="EMBL/GenBank/DDBJ databases">
        <title>PHA producing bacteria isolated from coastal sediment in Guangdong, Shenzhen.</title>
        <authorList>
            <person name="Zheng W."/>
            <person name="Yu S."/>
            <person name="Huang Y."/>
        </authorList>
    </citation>
    <scope>NUCLEOTIDE SEQUENCE</scope>
    <source>
        <strain evidence="1">TN14-10</strain>
    </source>
</reference>
<sequence length="211" mass="23073">MYSLALIGDIVDSRGVEERGALQRSLNALFDDLNRRFADSLLSPLTLTLGDEFQALFARADDLWTVITCLQAAVHPVQVRFGLGLGDIVTDINPQAALGMDGPAFHLARDAVEALKDEGGLLRVAGLEDGDLINPTLLLLSDAQTRWRGTRFRVFRDYLGDRPVEEIAKDLDISKVAVYKNINDGMLATIAHVLRAITARMNGALQQAHGH</sequence>
<dbReference type="InterPro" id="IPR032580">
    <property type="entry name" value="SatD"/>
</dbReference>